<dbReference type="InterPro" id="IPR003591">
    <property type="entry name" value="Leu-rich_rpt_typical-subtyp"/>
</dbReference>
<dbReference type="GO" id="GO:0005886">
    <property type="term" value="C:plasma membrane"/>
    <property type="evidence" value="ECO:0007669"/>
    <property type="project" value="TreeGrafter"/>
</dbReference>
<keyword evidence="9" id="KW-0675">Receptor</keyword>
<keyword evidence="14" id="KW-1185">Reference proteome</keyword>
<keyword evidence="8 11" id="KW-0472">Membrane</keyword>
<dbReference type="SMART" id="SM00255">
    <property type="entry name" value="TIR"/>
    <property type="match status" value="1"/>
</dbReference>
<dbReference type="InterPro" id="IPR032675">
    <property type="entry name" value="LRR_dom_sf"/>
</dbReference>
<dbReference type="PROSITE" id="PS50104">
    <property type="entry name" value="TIR"/>
    <property type="match status" value="1"/>
</dbReference>
<evidence type="ECO:0000256" key="11">
    <source>
        <dbReference type="SAM" id="Phobius"/>
    </source>
</evidence>
<dbReference type="STRING" id="42156.A0A3P6V2R1"/>
<dbReference type="Pfam" id="PF13676">
    <property type="entry name" value="TIR_2"/>
    <property type="match status" value="1"/>
</dbReference>
<evidence type="ECO:0000313" key="13">
    <source>
        <dbReference type="EMBL" id="VDK86408.1"/>
    </source>
</evidence>
<feature type="domain" description="TIR" evidence="12">
    <location>
        <begin position="568"/>
        <end position="705"/>
    </location>
</feature>
<gene>
    <name evidence="13" type="ORF">NLS_LOCUS7597</name>
</gene>
<sequence length="736" mass="83936">MPRLIELDLSFNTIDYLAEDAFSKCPKLRQLDLSGNYLTNFNGAFRQLQNLKRLNSSFNMIQLLQWDEFPESMTHLEMSYNQITLLSSTQQSRIRHVQLYRNRIMALTNEQIPNTVEYLNLSDNLIHTIANGTFRNKQFLSDLDLRNNQLSNLELAALMVDSLTTGHPVRLLVADNPLYCSCEMNWIRNNKDEKSLIDIVDDNRAVCLHRIHNGQILLSNVSKDDLLCNYQQICEPNCICCQYGNCDCKSKCPDGCHCYYDITYTTNIVRCLALEPEDRRNFSPKDIPMYATHIYLEHMEIPVVRSHDFLGRTRLLHLHLNHSSISEIQPLAFNTLPSLQVLDLSGNYLIRLTGDELYRTNKITTLLLHSNHLMSLGDRLNEVMPQLKIITLHNNRLQDLPLSIEQYGEQITDITLGSNLFRCDCSPRFRAQFWFMHNLNVINDVSDIFCVENISQAIRENDTTILTAYSPNFGDNIFKISMAEFVATANTSICAPTASGVFGTEGTTNSFLIITVLFAVALITTSLILLAVLFFRRTKSVIVQRRYKVPPSFTGTHTTPGSSPLPLIHFDAFISYSKKDEKLIIDTLYTQLESEEYILCLLHRDGPNYNARVHAISDELINQMECAQSLILVLTQHFLDNEWKTLQIKTSHQIFAKNRHKKLIALLGDGIEPNQFDAELGQILRKNTCIRMNDPLFWNLLHSALPIRIAPSSSCSGGSSQIYSDCYGSIVPSDIV</sequence>
<name>A0A3P6V2R1_LITSI</name>
<keyword evidence="3" id="KW-0433">Leucine-rich repeat</keyword>
<dbReference type="PANTHER" id="PTHR24365">
    <property type="entry name" value="TOLL-LIKE RECEPTOR"/>
    <property type="match status" value="1"/>
</dbReference>
<dbReference type="Pfam" id="PF13855">
    <property type="entry name" value="LRR_8"/>
    <property type="match status" value="2"/>
</dbReference>
<dbReference type="EMBL" id="UYRX01000811">
    <property type="protein sequence ID" value="VDK86408.1"/>
    <property type="molecule type" value="Genomic_DNA"/>
</dbReference>
<dbReference type="InterPro" id="IPR035897">
    <property type="entry name" value="Toll_tir_struct_dom_sf"/>
</dbReference>
<dbReference type="PANTHER" id="PTHR24365:SF541">
    <property type="entry name" value="PROTEIN TOLL-RELATED"/>
    <property type="match status" value="1"/>
</dbReference>
<dbReference type="OMA" id="WSTMSLE"/>
<evidence type="ECO:0000313" key="14">
    <source>
        <dbReference type="Proteomes" id="UP000277928"/>
    </source>
</evidence>
<organism evidence="13 14">
    <name type="scientific">Litomosoides sigmodontis</name>
    <name type="common">Filarial nematode worm</name>
    <dbReference type="NCBI Taxonomy" id="42156"/>
    <lineage>
        <taxon>Eukaryota</taxon>
        <taxon>Metazoa</taxon>
        <taxon>Ecdysozoa</taxon>
        <taxon>Nematoda</taxon>
        <taxon>Chromadorea</taxon>
        <taxon>Rhabditida</taxon>
        <taxon>Spirurina</taxon>
        <taxon>Spiruromorpha</taxon>
        <taxon>Filarioidea</taxon>
        <taxon>Onchocercidae</taxon>
        <taxon>Litomosoides</taxon>
    </lineage>
</organism>
<evidence type="ECO:0000256" key="7">
    <source>
        <dbReference type="ARBA" id="ARBA00022989"/>
    </source>
</evidence>
<proteinExistence type="inferred from homology"/>
<dbReference type="PROSITE" id="PS51450">
    <property type="entry name" value="LRR"/>
    <property type="match status" value="2"/>
</dbReference>
<dbReference type="PRINTS" id="PR00019">
    <property type="entry name" value="LEURICHRPT"/>
</dbReference>
<evidence type="ECO:0000256" key="10">
    <source>
        <dbReference type="ARBA" id="ARBA00023180"/>
    </source>
</evidence>
<dbReference type="Gene3D" id="3.80.10.10">
    <property type="entry name" value="Ribonuclease Inhibitor"/>
    <property type="match status" value="3"/>
</dbReference>
<evidence type="ECO:0000256" key="5">
    <source>
        <dbReference type="ARBA" id="ARBA00022729"/>
    </source>
</evidence>
<feature type="transmembrane region" description="Helical" evidence="11">
    <location>
        <begin position="511"/>
        <end position="535"/>
    </location>
</feature>
<dbReference type="AlphaFoldDB" id="A0A3P6V2R1"/>
<evidence type="ECO:0000256" key="8">
    <source>
        <dbReference type="ARBA" id="ARBA00023136"/>
    </source>
</evidence>
<dbReference type="GO" id="GO:0038023">
    <property type="term" value="F:signaling receptor activity"/>
    <property type="evidence" value="ECO:0007669"/>
    <property type="project" value="TreeGrafter"/>
</dbReference>
<keyword evidence="7 11" id="KW-1133">Transmembrane helix</keyword>
<dbReference type="SUPFAM" id="SSF52058">
    <property type="entry name" value="L domain-like"/>
    <property type="match status" value="2"/>
</dbReference>
<dbReference type="GO" id="GO:0007165">
    <property type="term" value="P:signal transduction"/>
    <property type="evidence" value="ECO:0007669"/>
    <property type="project" value="InterPro"/>
</dbReference>
<evidence type="ECO:0000256" key="4">
    <source>
        <dbReference type="ARBA" id="ARBA00022692"/>
    </source>
</evidence>
<keyword evidence="6" id="KW-0677">Repeat</keyword>
<comment type="similarity">
    <text evidence="2">Belongs to the Toll-like receptor family.</text>
</comment>
<dbReference type="OrthoDB" id="2015831at2759"/>
<evidence type="ECO:0000256" key="6">
    <source>
        <dbReference type="ARBA" id="ARBA00022737"/>
    </source>
</evidence>
<dbReference type="SUPFAM" id="SSF52200">
    <property type="entry name" value="Toll/Interleukin receptor TIR domain"/>
    <property type="match status" value="1"/>
</dbReference>
<reference evidence="13 14" key="1">
    <citation type="submission" date="2018-08" db="EMBL/GenBank/DDBJ databases">
        <authorList>
            <person name="Laetsch R D."/>
            <person name="Stevens L."/>
            <person name="Kumar S."/>
            <person name="Blaxter L. M."/>
        </authorList>
    </citation>
    <scope>NUCLEOTIDE SEQUENCE [LARGE SCALE GENOMIC DNA]</scope>
</reference>
<dbReference type="Gene3D" id="3.40.50.10140">
    <property type="entry name" value="Toll/interleukin-1 receptor homology (TIR) domain"/>
    <property type="match status" value="1"/>
</dbReference>
<evidence type="ECO:0000256" key="2">
    <source>
        <dbReference type="ARBA" id="ARBA00009634"/>
    </source>
</evidence>
<accession>A0A3P6V2R1</accession>
<keyword evidence="10" id="KW-0325">Glycoprotein</keyword>
<comment type="subcellular location">
    <subcellularLocation>
        <location evidence="1">Membrane</location>
        <topology evidence="1">Single-pass membrane protein</topology>
    </subcellularLocation>
</comment>
<dbReference type="SMART" id="SM00369">
    <property type="entry name" value="LRR_TYP"/>
    <property type="match status" value="6"/>
</dbReference>
<dbReference type="Proteomes" id="UP000277928">
    <property type="component" value="Unassembled WGS sequence"/>
</dbReference>
<protein>
    <recommendedName>
        <fullName evidence="12">TIR domain-containing protein</fullName>
    </recommendedName>
</protein>
<evidence type="ECO:0000256" key="9">
    <source>
        <dbReference type="ARBA" id="ARBA00023170"/>
    </source>
</evidence>
<keyword evidence="5" id="KW-0732">Signal</keyword>
<evidence type="ECO:0000259" key="12">
    <source>
        <dbReference type="PROSITE" id="PS50104"/>
    </source>
</evidence>
<evidence type="ECO:0000256" key="1">
    <source>
        <dbReference type="ARBA" id="ARBA00004167"/>
    </source>
</evidence>
<dbReference type="InterPro" id="IPR000157">
    <property type="entry name" value="TIR_dom"/>
</dbReference>
<evidence type="ECO:0000256" key="3">
    <source>
        <dbReference type="ARBA" id="ARBA00022614"/>
    </source>
</evidence>
<keyword evidence="4 11" id="KW-0812">Transmembrane</keyword>
<dbReference type="InterPro" id="IPR001611">
    <property type="entry name" value="Leu-rich_rpt"/>
</dbReference>